<name>A0ABT5JVS8_9SPHN</name>
<comment type="caution">
    <text evidence="1">The sequence shown here is derived from an EMBL/GenBank/DDBJ whole genome shotgun (WGS) entry which is preliminary data.</text>
</comment>
<evidence type="ECO:0008006" key="3">
    <source>
        <dbReference type="Google" id="ProtNLM"/>
    </source>
</evidence>
<organism evidence="1 2">
    <name type="scientific">Erythrobacter fulvus</name>
    <dbReference type="NCBI Taxonomy" id="2987523"/>
    <lineage>
        <taxon>Bacteria</taxon>
        <taxon>Pseudomonadati</taxon>
        <taxon>Pseudomonadota</taxon>
        <taxon>Alphaproteobacteria</taxon>
        <taxon>Sphingomonadales</taxon>
        <taxon>Erythrobacteraceae</taxon>
        <taxon>Erythrobacter/Porphyrobacter group</taxon>
        <taxon>Erythrobacter</taxon>
    </lineage>
</organism>
<dbReference type="Gene3D" id="1.25.40.10">
    <property type="entry name" value="Tetratricopeptide repeat domain"/>
    <property type="match status" value="1"/>
</dbReference>
<keyword evidence="2" id="KW-1185">Reference proteome</keyword>
<protein>
    <recommendedName>
        <fullName evidence="3">Tetratricopeptide repeat protein</fullName>
    </recommendedName>
</protein>
<accession>A0ABT5JVS8</accession>
<dbReference type="RefSeq" id="WP_273678839.1">
    <property type="nucleotide sequence ID" value="NZ_JAQQXQ010000011.1"/>
</dbReference>
<dbReference type="Proteomes" id="UP001216558">
    <property type="component" value="Unassembled WGS sequence"/>
</dbReference>
<dbReference type="InterPro" id="IPR011990">
    <property type="entry name" value="TPR-like_helical_dom_sf"/>
</dbReference>
<reference evidence="1 2" key="1">
    <citation type="submission" date="2022-10" db="EMBL/GenBank/DDBJ databases">
        <title>Erythrobacter sp. sf7 Genome sequencing.</title>
        <authorList>
            <person name="Park S."/>
        </authorList>
    </citation>
    <scope>NUCLEOTIDE SEQUENCE [LARGE SCALE GENOMIC DNA]</scope>
    <source>
        <strain evidence="2">sf7</strain>
    </source>
</reference>
<proteinExistence type="predicted"/>
<sequence>MAYPIIAALLSLVAQPQEPVTDQPDPVAEAEEKPIIVTASNRKAESERQTIVLGSKIPRKPALKPYNIATSTGIGGLTPGSGMEPLSGQNHVGKRKSVTCASDDPAVGEEASCLLIDAQSALQENDKAHAVAIYRFLNASEDFSGSERLAAAQKLFVIGQAEADPLLREEALLRMLKTGAMPDQEAQGARRSLVTLALQRDNVELAVARLRDVVAADPQDAQSLANLAILLRQEGQPDASEYMLRAIAAKKAEGQAIPSGWAEFIAR</sequence>
<evidence type="ECO:0000313" key="1">
    <source>
        <dbReference type="EMBL" id="MDC8755637.1"/>
    </source>
</evidence>
<gene>
    <name evidence="1" type="ORF">OIK40_13385</name>
</gene>
<dbReference type="SUPFAM" id="SSF48452">
    <property type="entry name" value="TPR-like"/>
    <property type="match status" value="1"/>
</dbReference>
<evidence type="ECO:0000313" key="2">
    <source>
        <dbReference type="Proteomes" id="UP001216558"/>
    </source>
</evidence>
<dbReference type="EMBL" id="JAQQXQ010000011">
    <property type="protein sequence ID" value="MDC8755637.1"/>
    <property type="molecule type" value="Genomic_DNA"/>
</dbReference>